<evidence type="ECO:0000256" key="2">
    <source>
        <dbReference type="ARBA" id="ARBA00023033"/>
    </source>
</evidence>
<keyword evidence="2" id="KW-0503">Monooxygenase</keyword>
<dbReference type="SUPFAM" id="SSF51905">
    <property type="entry name" value="FAD/NAD(P)-binding domain"/>
    <property type="match status" value="1"/>
</dbReference>
<reference evidence="4 5" key="1">
    <citation type="submission" date="2016-11" db="EMBL/GenBank/DDBJ databases">
        <authorList>
            <person name="Jaros S."/>
            <person name="Januszkiewicz K."/>
            <person name="Wedrychowicz H."/>
        </authorList>
    </citation>
    <scope>NUCLEOTIDE SEQUENCE [LARGE SCALE GENOMIC DNA]</scope>
    <source>
        <strain evidence="4 5">DSM 27406</strain>
    </source>
</reference>
<dbReference type="Pfam" id="PF01494">
    <property type="entry name" value="FAD_binding_3"/>
    <property type="match status" value="1"/>
</dbReference>
<evidence type="ECO:0000259" key="3">
    <source>
        <dbReference type="Pfam" id="PF01494"/>
    </source>
</evidence>
<sequence length="381" mass="42673">MKAIIIGAGIGGLTTAIALQQQGIDYEIYDAVPECRAVGAGIMLGGNAMTVYERLGVGEAIRNVSIFPENIFVSNYKGKVLQQVSNAYIRQRYGQGAHMIHRATLQQLLLQAVTKEVHWGKNFQRLEHHSHGVVAYFEDGSTATADLLIGADGIRSVVREKYVVPAEYRYSGQTCWRAIIPMKLSHEEQMNATEVWGNGNGLRASYMQVDGDRVYFWFTKKMPAGKPFTDIDAIAFMKKELAAFSGKMQQVVAAIKPEMLLRADLYDFKPISTWYKHKVVLLGDACHATTPNLGQGASQAIEDALMLARCLKQETSIDAAFKKYQDGRIERVQKVVGISWQLAQLTNWKGLLATSVRDMIVRMVPNRITQQQMEFLYSLKW</sequence>
<proteinExistence type="predicted"/>
<evidence type="ECO:0000313" key="5">
    <source>
        <dbReference type="Proteomes" id="UP000184420"/>
    </source>
</evidence>
<keyword evidence="5" id="KW-1185">Reference proteome</keyword>
<dbReference type="InterPro" id="IPR002938">
    <property type="entry name" value="FAD-bd"/>
</dbReference>
<feature type="domain" description="FAD-binding" evidence="3">
    <location>
        <begin position="2"/>
        <end position="336"/>
    </location>
</feature>
<dbReference type="InterPro" id="IPR036188">
    <property type="entry name" value="FAD/NAD-bd_sf"/>
</dbReference>
<dbReference type="RefSeq" id="WP_073078027.1">
    <property type="nucleotide sequence ID" value="NZ_FRBL01000001.1"/>
</dbReference>
<dbReference type="EMBL" id="FRBL01000001">
    <property type="protein sequence ID" value="SHK94900.1"/>
    <property type="molecule type" value="Genomic_DNA"/>
</dbReference>
<gene>
    <name evidence="4" type="ORF">SAMN05444266_101691</name>
</gene>
<dbReference type="PANTHER" id="PTHR13789:SF309">
    <property type="entry name" value="PUTATIVE (AFU_ORTHOLOGUE AFUA_6G14510)-RELATED"/>
    <property type="match status" value="1"/>
</dbReference>
<name>A0A1M6WM97_9BACT</name>
<dbReference type="PANTHER" id="PTHR13789">
    <property type="entry name" value="MONOOXYGENASE"/>
    <property type="match status" value="1"/>
</dbReference>
<dbReference type="Proteomes" id="UP000184420">
    <property type="component" value="Unassembled WGS sequence"/>
</dbReference>
<dbReference type="AlphaFoldDB" id="A0A1M6WM97"/>
<protein>
    <submittedName>
        <fullName evidence="4">2-polyprenyl-6-methoxyphenol hydroxylase</fullName>
    </submittedName>
</protein>
<organism evidence="4 5">
    <name type="scientific">Chitinophaga jiangningensis</name>
    <dbReference type="NCBI Taxonomy" id="1419482"/>
    <lineage>
        <taxon>Bacteria</taxon>
        <taxon>Pseudomonadati</taxon>
        <taxon>Bacteroidota</taxon>
        <taxon>Chitinophagia</taxon>
        <taxon>Chitinophagales</taxon>
        <taxon>Chitinophagaceae</taxon>
        <taxon>Chitinophaga</taxon>
    </lineage>
</organism>
<evidence type="ECO:0000313" key="4">
    <source>
        <dbReference type="EMBL" id="SHK94900.1"/>
    </source>
</evidence>
<keyword evidence="1" id="KW-0560">Oxidoreductase</keyword>
<dbReference type="InterPro" id="IPR050493">
    <property type="entry name" value="FAD-dep_Monooxygenase_BioMet"/>
</dbReference>
<dbReference type="Gene3D" id="3.50.50.60">
    <property type="entry name" value="FAD/NAD(P)-binding domain"/>
    <property type="match status" value="1"/>
</dbReference>
<dbReference type="PRINTS" id="PR00420">
    <property type="entry name" value="RNGMNOXGNASE"/>
</dbReference>
<dbReference type="STRING" id="1419482.SAMN05444266_101691"/>
<dbReference type="OrthoDB" id="9766816at2"/>
<accession>A0A1M6WM97</accession>
<dbReference type="GO" id="GO:0004497">
    <property type="term" value="F:monooxygenase activity"/>
    <property type="evidence" value="ECO:0007669"/>
    <property type="project" value="UniProtKB-KW"/>
</dbReference>
<dbReference type="GO" id="GO:0071949">
    <property type="term" value="F:FAD binding"/>
    <property type="evidence" value="ECO:0007669"/>
    <property type="project" value="InterPro"/>
</dbReference>
<evidence type="ECO:0000256" key="1">
    <source>
        <dbReference type="ARBA" id="ARBA00023002"/>
    </source>
</evidence>